<dbReference type="RefSeq" id="WP_345072968.1">
    <property type="nucleotide sequence ID" value="NZ_BAABDJ010000019.1"/>
</dbReference>
<evidence type="ECO:0000256" key="4">
    <source>
        <dbReference type="ARBA" id="ARBA00022475"/>
    </source>
</evidence>
<evidence type="ECO:0000256" key="6">
    <source>
        <dbReference type="ARBA" id="ARBA00022989"/>
    </source>
</evidence>
<gene>
    <name evidence="9" type="ORF">GCM10022408_21670</name>
</gene>
<feature type="transmembrane region" description="Helical" evidence="8">
    <location>
        <begin position="461"/>
        <end position="482"/>
    </location>
</feature>
<feature type="transmembrane region" description="Helical" evidence="8">
    <location>
        <begin position="151"/>
        <end position="170"/>
    </location>
</feature>
<evidence type="ECO:0000256" key="1">
    <source>
        <dbReference type="ARBA" id="ARBA00004651"/>
    </source>
</evidence>
<comment type="caution">
    <text evidence="9">The sequence shown here is derived from an EMBL/GenBank/DDBJ whole genome shotgun (WGS) entry which is preliminary data.</text>
</comment>
<accession>A0ABP7SAY0</accession>
<evidence type="ECO:0000256" key="2">
    <source>
        <dbReference type="ARBA" id="ARBA00010100"/>
    </source>
</evidence>
<feature type="transmembrane region" description="Helical" evidence="8">
    <location>
        <begin position="335"/>
        <end position="356"/>
    </location>
</feature>
<feature type="transmembrane region" description="Helical" evidence="8">
    <location>
        <begin position="426"/>
        <end position="449"/>
    </location>
</feature>
<proteinExistence type="inferred from homology"/>
<feature type="transmembrane region" description="Helical" evidence="8">
    <location>
        <begin position="306"/>
        <end position="323"/>
    </location>
</feature>
<evidence type="ECO:0000256" key="3">
    <source>
        <dbReference type="ARBA" id="ARBA00022448"/>
    </source>
</evidence>
<evidence type="ECO:0000256" key="7">
    <source>
        <dbReference type="ARBA" id="ARBA00023136"/>
    </source>
</evidence>
<dbReference type="Proteomes" id="UP001500567">
    <property type="component" value="Unassembled WGS sequence"/>
</dbReference>
<dbReference type="EMBL" id="BAABDJ010000019">
    <property type="protein sequence ID" value="GAA4009186.1"/>
    <property type="molecule type" value="Genomic_DNA"/>
</dbReference>
<organism evidence="9 10">
    <name type="scientific">Hymenobacter fastidiosus</name>
    <dbReference type="NCBI Taxonomy" id="486264"/>
    <lineage>
        <taxon>Bacteria</taxon>
        <taxon>Pseudomonadati</taxon>
        <taxon>Bacteroidota</taxon>
        <taxon>Cytophagia</taxon>
        <taxon>Cytophagales</taxon>
        <taxon>Hymenobacteraceae</taxon>
        <taxon>Hymenobacter</taxon>
    </lineage>
</organism>
<keyword evidence="10" id="KW-1185">Reference proteome</keyword>
<reference evidence="10" key="1">
    <citation type="journal article" date="2019" name="Int. J. Syst. Evol. Microbiol.">
        <title>The Global Catalogue of Microorganisms (GCM) 10K type strain sequencing project: providing services to taxonomists for standard genome sequencing and annotation.</title>
        <authorList>
            <consortium name="The Broad Institute Genomics Platform"/>
            <consortium name="The Broad Institute Genome Sequencing Center for Infectious Disease"/>
            <person name="Wu L."/>
            <person name="Ma J."/>
        </authorList>
    </citation>
    <scope>NUCLEOTIDE SEQUENCE [LARGE SCALE GENOMIC DNA]</scope>
    <source>
        <strain evidence="10">JCM 17224</strain>
    </source>
</reference>
<sequence>MTYLLALLPILLLVAISLTKGVKPAVLVSCAVTTGLFFYWGAGGSHLLGTLAVSLLTTVNILLIVLGAVFLYSVMQHTGLITQLTHSLDELHPSKELRFFLLAIGLTAFFEGVAGFGTPGAIVPLILIALGFEAVLSVSVVLLLNGLFAAFGAVGTPVLIGLKVPLNLALAEVKTIGVAAALLIAVAGLVVLALVLRLVGRAQGPLANRPQVLLLYAFIMLPFCGLAWLVPELATVLGALLMLALAVLYFRQKGTRLNLWPWLPYGGLALLLLLPRLLPPLREALSWELAFEDLFGSGIRGGIKPLQSPFLPFVAVALGVAFVRKTGALPLREPLGKMGSVFVVLFPSVVIAQLMINSGVTQPSMVGYLAELLSGLGRLYPIFAPFIGVVGTFITGSTTISNLVFGASQQHTAVALGISPPLVLALQLVGASLGNAICLFNIIAAASVANIKDHKAVLANTLLPTLLAALAAGLLGMGWLLVSG</sequence>
<keyword evidence="7 8" id="KW-0472">Membrane</keyword>
<keyword evidence="4 8" id="KW-1003">Cell membrane</keyword>
<keyword evidence="6 8" id="KW-1133">Transmembrane helix</keyword>
<feature type="transmembrane region" description="Helical" evidence="8">
    <location>
        <begin position="212"/>
        <end position="230"/>
    </location>
</feature>
<dbReference type="InterPro" id="IPR003804">
    <property type="entry name" value="Lactate_perm"/>
</dbReference>
<feature type="transmembrane region" description="Helical" evidence="8">
    <location>
        <begin position="176"/>
        <end position="200"/>
    </location>
</feature>
<feature type="transmembrane region" description="Helical" evidence="8">
    <location>
        <begin position="236"/>
        <end position="252"/>
    </location>
</feature>
<feature type="transmembrane region" description="Helical" evidence="8">
    <location>
        <begin position="122"/>
        <end position="144"/>
    </location>
</feature>
<evidence type="ECO:0000313" key="10">
    <source>
        <dbReference type="Proteomes" id="UP001500567"/>
    </source>
</evidence>
<keyword evidence="3 8" id="KW-0813">Transport</keyword>
<evidence type="ECO:0000256" key="5">
    <source>
        <dbReference type="ARBA" id="ARBA00022692"/>
    </source>
</evidence>
<dbReference type="Pfam" id="PF02652">
    <property type="entry name" value="Lactate_perm"/>
    <property type="match status" value="2"/>
</dbReference>
<comment type="subcellular location">
    <subcellularLocation>
        <location evidence="1 8">Cell membrane</location>
        <topology evidence="1 8">Multi-pass membrane protein</topology>
    </subcellularLocation>
</comment>
<dbReference type="PANTHER" id="PTHR30003">
    <property type="entry name" value="L-LACTATE PERMEASE"/>
    <property type="match status" value="1"/>
</dbReference>
<feature type="transmembrane region" description="Helical" evidence="8">
    <location>
        <begin position="382"/>
        <end position="405"/>
    </location>
</feature>
<feature type="transmembrane region" description="Helical" evidence="8">
    <location>
        <begin position="48"/>
        <end position="75"/>
    </location>
</feature>
<keyword evidence="5 8" id="KW-0812">Transmembrane</keyword>
<evidence type="ECO:0000313" key="9">
    <source>
        <dbReference type="EMBL" id="GAA4009186.1"/>
    </source>
</evidence>
<evidence type="ECO:0000256" key="8">
    <source>
        <dbReference type="RuleBase" id="RU365092"/>
    </source>
</evidence>
<comment type="function">
    <text evidence="8">Uptake of L-lactate across the membrane. Can also transport D-lactate and glycolate.</text>
</comment>
<protein>
    <recommendedName>
        <fullName evidence="8">L-lactate permease</fullName>
    </recommendedName>
</protein>
<name>A0ABP7SAY0_9BACT</name>
<dbReference type="PANTHER" id="PTHR30003:SF0">
    <property type="entry name" value="GLYCOLATE PERMEASE GLCA-RELATED"/>
    <property type="match status" value="1"/>
</dbReference>
<feature type="transmembrane region" description="Helical" evidence="8">
    <location>
        <begin position="259"/>
        <end position="278"/>
    </location>
</feature>
<comment type="similarity">
    <text evidence="2 8">Belongs to the lactate permease family.</text>
</comment>